<protein>
    <recommendedName>
        <fullName evidence="3">Patatin</fullName>
        <ecNumber evidence="3">3.1.1.-</ecNumber>
    </recommendedName>
</protein>
<evidence type="ECO:0000313" key="6">
    <source>
        <dbReference type="EMBL" id="KAK3241484.1"/>
    </source>
</evidence>
<keyword evidence="4" id="KW-0472">Membrane</keyword>
<dbReference type="EMBL" id="LGRX02033385">
    <property type="protein sequence ID" value="KAK3241484.1"/>
    <property type="molecule type" value="Genomic_DNA"/>
</dbReference>
<evidence type="ECO:0000259" key="5">
    <source>
        <dbReference type="PROSITE" id="PS51635"/>
    </source>
</evidence>
<feature type="transmembrane region" description="Helical" evidence="4">
    <location>
        <begin position="12"/>
        <end position="32"/>
    </location>
</feature>
<evidence type="ECO:0000256" key="4">
    <source>
        <dbReference type="SAM" id="Phobius"/>
    </source>
</evidence>
<comment type="function">
    <text evidence="3">Lipolytic acyl hydrolase (LAH).</text>
</comment>
<organism evidence="6 7">
    <name type="scientific">Cymbomonas tetramitiformis</name>
    <dbReference type="NCBI Taxonomy" id="36881"/>
    <lineage>
        <taxon>Eukaryota</taxon>
        <taxon>Viridiplantae</taxon>
        <taxon>Chlorophyta</taxon>
        <taxon>Pyramimonadophyceae</taxon>
        <taxon>Pyramimonadales</taxon>
        <taxon>Pyramimonadaceae</taxon>
        <taxon>Cymbomonas</taxon>
    </lineage>
</organism>
<dbReference type="PANTHER" id="PTHR12406:SF45">
    <property type="entry name" value="PATATIN"/>
    <property type="match status" value="1"/>
</dbReference>
<feature type="short sequence motif" description="GXSXG" evidence="2">
    <location>
        <begin position="45"/>
        <end position="49"/>
    </location>
</feature>
<comment type="similarity">
    <text evidence="3">Belongs to the patatin family.</text>
</comment>
<dbReference type="GO" id="GO:0005737">
    <property type="term" value="C:cytoplasm"/>
    <property type="evidence" value="ECO:0007669"/>
    <property type="project" value="TreeGrafter"/>
</dbReference>
<dbReference type="Proteomes" id="UP001190700">
    <property type="component" value="Unassembled WGS sequence"/>
</dbReference>
<dbReference type="PANTHER" id="PTHR12406">
    <property type="entry name" value="CALCIUM-INDEPENDENT PHOSPHOLIPASE A2 IPLA2 -RELATED"/>
    <property type="match status" value="1"/>
</dbReference>
<keyword evidence="7" id="KW-1185">Reference proteome</keyword>
<keyword evidence="2 3" id="KW-0378">Hydrolase</keyword>
<gene>
    <name evidence="6" type="ORF">CYMTET_48752</name>
</gene>
<evidence type="ECO:0000256" key="2">
    <source>
        <dbReference type="PROSITE-ProRule" id="PRU01161"/>
    </source>
</evidence>
<evidence type="ECO:0000256" key="1">
    <source>
        <dbReference type="ARBA" id="ARBA00023098"/>
    </source>
</evidence>
<name>A0AAE0BSW6_9CHLO</name>
<keyword evidence="2 3" id="KW-0442">Lipid degradation</keyword>
<dbReference type="Gene3D" id="3.40.1090.10">
    <property type="entry name" value="Cytosolic phospholipase A2 catalytic domain"/>
    <property type="match status" value="1"/>
</dbReference>
<keyword evidence="4" id="KW-1133">Transmembrane helix</keyword>
<comment type="caution">
    <text evidence="6">The sequence shown here is derived from an EMBL/GenBank/DDBJ whole genome shotgun (WGS) entry which is preliminary data.</text>
</comment>
<dbReference type="SUPFAM" id="SSF52151">
    <property type="entry name" value="FabD/lysophospholipase-like"/>
    <property type="match status" value="1"/>
</dbReference>
<keyword evidence="1 2" id="KW-0443">Lipid metabolism</keyword>
<dbReference type="InterPro" id="IPR016035">
    <property type="entry name" value="Acyl_Trfase/lysoPLipase"/>
</dbReference>
<dbReference type="GO" id="GO:0004806">
    <property type="term" value="F:triacylglycerol lipase activity"/>
    <property type="evidence" value="ECO:0007669"/>
    <property type="project" value="TreeGrafter"/>
</dbReference>
<dbReference type="InterPro" id="IPR002641">
    <property type="entry name" value="PNPLA_dom"/>
</dbReference>
<feature type="domain" description="PNPLA" evidence="5">
    <location>
        <begin position="13"/>
        <end position="179"/>
    </location>
</feature>
<proteinExistence type="inferred from homology"/>
<accession>A0AAE0BSW6</accession>
<comment type="caution">
    <text evidence="2">Lacks conserved residue(s) required for the propagation of feature annotation.</text>
</comment>
<evidence type="ECO:0000313" key="7">
    <source>
        <dbReference type="Proteomes" id="UP001190700"/>
    </source>
</evidence>
<sequence>MGDVQNKDGAPVLSFAGGGMFFYWQLGVVMALRERFDLHKTQLIGASAGSLTATLTACDVQLQDAVEAAYSLAVDNEVFTRPRGLSYVWGNLVRRWLDALLPENAAELCTQRCQLVTLSVPRLVHTPTNQFASREAVIEACLASVHIPYFMDGSPARVLHNQTVIDGSIFLSHPASLLGRIDHKSQTIQFSINQTTRSVLLISHHEDEHMKMRGLESLSITTYEGVQEMMGMGYAYVHRVDARGELCALDSVRRAAPIITPPRCPRWEKIESHWRTQSLTEGSIIKEVKQMAKGEYCAPQVPLKAQTLGSKCTKQCYNAQIGRFYTTREVHASCRGGEVHASCWGSEPTAGIARSARAKKGSKVLTGCRSSKVRASCRGREVRASCRGNEVHASYGQLGLCELPGQRGPRELALWTAAQR</sequence>
<dbReference type="InterPro" id="IPR033562">
    <property type="entry name" value="PLPL"/>
</dbReference>
<feature type="active site" description="Nucleophile" evidence="2">
    <location>
        <position position="47"/>
    </location>
</feature>
<comment type="domain">
    <text evidence="3">The nitrogen atoms of the two glycine residues in the GGXR motif define the oxyanion hole, and stabilize the oxyanion that forms during the nucleophilic attack by the catalytic serine during substrate cleavage.</text>
</comment>
<keyword evidence="4" id="KW-0812">Transmembrane</keyword>
<dbReference type="GO" id="GO:0055088">
    <property type="term" value="P:lipid homeostasis"/>
    <property type="evidence" value="ECO:0007669"/>
    <property type="project" value="TreeGrafter"/>
</dbReference>
<dbReference type="GO" id="GO:0019433">
    <property type="term" value="P:triglyceride catabolic process"/>
    <property type="evidence" value="ECO:0007669"/>
    <property type="project" value="TreeGrafter"/>
</dbReference>
<feature type="active site" description="Proton acceptor" evidence="2">
    <location>
        <position position="166"/>
    </location>
</feature>
<dbReference type="EC" id="3.1.1.-" evidence="3"/>
<dbReference type="AlphaFoldDB" id="A0AAE0BSW6"/>
<dbReference type="GO" id="GO:0016020">
    <property type="term" value="C:membrane"/>
    <property type="evidence" value="ECO:0007669"/>
    <property type="project" value="TreeGrafter"/>
</dbReference>
<dbReference type="PROSITE" id="PS51635">
    <property type="entry name" value="PNPLA"/>
    <property type="match status" value="1"/>
</dbReference>
<dbReference type="GO" id="GO:0005811">
    <property type="term" value="C:lipid droplet"/>
    <property type="evidence" value="ECO:0007669"/>
    <property type="project" value="TreeGrafter"/>
</dbReference>
<evidence type="ECO:0000256" key="3">
    <source>
        <dbReference type="RuleBase" id="RU361262"/>
    </source>
</evidence>
<reference evidence="6 7" key="1">
    <citation type="journal article" date="2015" name="Genome Biol. Evol.">
        <title>Comparative Genomics of a Bacterivorous Green Alga Reveals Evolutionary Causalities and Consequences of Phago-Mixotrophic Mode of Nutrition.</title>
        <authorList>
            <person name="Burns J.A."/>
            <person name="Paasch A."/>
            <person name="Narechania A."/>
            <person name="Kim E."/>
        </authorList>
    </citation>
    <scope>NUCLEOTIDE SEQUENCE [LARGE SCALE GENOMIC DNA]</scope>
    <source>
        <strain evidence="6 7">PLY_AMNH</strain>
    </source>
</reference>
<dbReference type="Pfam" id="PF01734">
    <property type="entry name" value="Patatin"/>
    <property type="match status" value="1"/>
</dbReference>